<dbReference type="AlphaFoldDB" id="A0A1H2LA92"/>
<dbReference type="PROSITE" id="PS51257">
    <property type="entry name" value="PROKAR_LIPOPROTEIN"/>
    <property type="match status" value="1"/>
</dbReference>
<dbReference type="RefSeq" id="WP_091278895.1">
    <property type="nucleotide sequence ID" value="NZ_JABAPH010000034.1"/>
</dbReference>
<name>A0A1H2LA92_9ACTO</name>
<protein>
    <submittedName>
        <fullName evidence="4">Uncharacterized protein</fullName>
    </submittedName>
</protein>
<sequence>MTSYPLKKLALFALATTATISLSACHVDLGVGIHPDGNVNSVVELHDDDGKLAALGAGDSCDDLLTAIKSQVPGGSGEVKVKDISADGHLGCRFTAESEKSAIDGKNLKETDDTFIFSTEDTSQQVPPAQLSMLESMGTFTLTIAMPGDIIKAEGAEINGNVATYKSLSTIVKGITVEGHKEGTGSLDDAKIGQNSGTPLWIWIVAGVGIVVVIGALVFLLIRKKPTTELTPAPYHNPDAPMMPTSATPAEPTQPADLAQPTVDDINAEALSEPEMQAGNHDDEPQLR</sequence>
<keyword evidence="2" id="KW-0472">Membrane</keyword>
<feature type="signal peptide" evidence="3">
    <location>
        <begin position="1"/>
        <end position="23"/>
    </location>
</feature>
<keyword evidence="2" id="KW-0812">Transmembrane</keyword>
<dbReference type="EMBL" id="LT629804">
    <property type="protein sequence ID" value="SDU77923.1"/>
    <property type="molecule type" value="Genomic_DNA"/>
</dbReference>
<feature type="region of interest" description="Disordered" evidence="1">
    <location>
        <begin position="230"/>
        <end position="288"/>
    </location>
</feature>
<keyword evidence="3" id="KW-0732">Signal</keyword>
<proteinExistence type="predicted"/>
<accession>A0A1H2LA92</accession>
<organism evidence="4 5">
    <name type="scientific">Arcanobacterium phocae</name>
    <dbReference type="NCBI Taxonomy" id="131112"/>
    <lineage>
        <taxon>Bacteria</taxon>
        <taxon>Bacillati</taxon>
        <taxon>Actinomycetota</taxon>
        <taxon>Actinomycetes</taxon>
        <taxon>Actinomycetales</taxon>
        <taxon>Actinomycetaceae</taxon>
        <taxon>Arcanobacterium</taxon>
    </lineage>
</organism>
<dbReference type="Proteomes" id="UP000214355">
    <property type="component" value="Chromosome I"/>
</dbReference>
<evidence type="ECO:0000313" key="5">
    <source>
        <dbReference type="Proteomes" id="UP000214355"/>
    </source>
</evidence>
<reference evidence="5" key="1">
    <citation type="submission" date="2016-10" db="EMBL/GenBank/DDBJ databases">
        <authorList>
            <person name="Varghese N."/>
            <person name="Submissions S."/>
        </authorList>
    </citation>
    <scope>NUCLEOTIDE SEQUENCE [LARGE SCALE GENOMIC DNA]</scope>
    <source>
        <strain evidence="5">DSM 10002</strain>
    </source>
</reference>
<dbReference type="GeneID" id="65343996"/>
<keyword evidence="2" id="KW-1133">Transmembrane helix</keyword>
<evidence type="ECO:0000256" key="1">
    <source>
        <dbReference type="SAM" id="MobiDB-lite"/>
    </source>
</evidence>
<feature type="chain" id="PRO_5009279162" evidence="3">
    <location>
        <begin position="24"/>
        <end position="288"/>
    </location>
</feature>
<gene>
    <name evidence="4" type="ORF">SAMN04489737_0238</name>
</gene>
<dbReference type="STRING" id="131112.SAMN04489737_0238"/>
<dbReference type="OrthoDB" id="3268598at2"/>
<keyword evidence="5" id="KW-1185">Reference proteome</keyword>
<evidence type="ECO:0000256" key="2">
    <source>
        <dbReference type="SAM" id="Phobius"/>
    </source>
</evidence>
<feature type="transmembrane region" description="Helical" evidence="2">
    <location>
        <begin position="200"/>
        <end position="222"/>
    </location>
</feature>
<evidence type="ECO:0000256" key="3">
    <source>
        <dbReference type="SAM" id="SignalP"/>
    </source>
</evidence>
<evidence type="ECO:0000313" key="4">
    <source>
        <dbReference type="EMBL" id="SDU77923.1"/>
    </source>
</evidence>